<reference evidence="2" key="2">
    <citation type="journal article" date="2023" name="Science">
        <title>Genomic signatures of disease resistance in endangered staghorn corals.</title>
        <authorList>
            <person name="Vollmer S.V."/>
            <person name="Selwyn J.D."/>
            <person name="Despard B.A."/>
            <person name="Roesel C.L."/>
        </authorList>
    </citation>
    <scope>NUCLEOTIDE SEQUENCE</scope>
    <source>
        <strain evidence="2">K2</strain>
    </source>
</reference>
<organism evidence="2 3">
    <name type="scientific">Acropora cervicornis</name>
    <name type="common">Staghorn coral</name>
    <dbReference type="NCBI Taxonomy" id="6130"/>
    <lineage>
        <taxon>Eukaryota</taxon>
        <taxon>Metazoa</taxon>
        <taxon>Cnidaria</taxon>
        <taxon>Anthozoa</taxon>
        <taxon>Hexacorallia</taxon>
        <taxon>Scleractinia</taxon>
        <taxon>Astrocoeniina</taxon>
        <taxon>Acroporidae</taxon>
        <taxon>Acropora</taxon>
    </lineage>
</organism>
<feature type="signal peptide" evidence="1">
    <location>
        <begin position="1"/>
        <end position="31"/>
    </location>
</feature>
<dbReference type="AlphaFoldDB" id="A0AAD9V604"/>
<comment type="caution">
    <text evidence="2">The sequence shown here is derived from an EMBL/GenBank/DDBJ whole genome shotgun (WGS) entry which is preliminary data.</text>
</comment>
<gene>
    <name evidence="2" type="ORF">P5673_014227</name>
</gene>
<reference evidence="2" key="1">
    <citation type="journal article" date="2023" name="G3 (Bethesda)">
        <title>Whole genome assembly and annotation of the endangered Caribbean coral Acropora cervicornis.</title>
        <authorList>
            <person name="Selwyn J.D."/>
            <person name="Vollmer S.V."/>
        </authorList>
    </citation>
    <scope>NUCLEOTIDE SEQUENCE</scope>
    <source>
        <strain evidence="2">K2</strain>
    </source>
</reference>
<keyword evidence="3" id="KW-1185">Reference proteome</keyword>
<sequence length="168" mass="19240">MITRRLSGKPFAVSWCMAFVLLEICPFSCRQFSWPPIFLGKSLSARKTSLLHPCTMSQLTTEVLTKCLSGELNCHDDDILELLSSYKCFKLPSKDNIKVLLMELAHQEIIQKPTYVAQCWYPIMSALKSDPHFCSVKSIKELFLDLSPDAKRVLKVLHPEGHDFQKDY</sequence>
<proteinExistence type="predicted"/>
<name>A0AAD9V604_ACRCE</name>
<feature type="chain" id="PRO_5042135613" evidence="1">
    <location>
        <begin position="32"/>
        <end position="168"/>
    </location>
</feature>
<evidence type="ECO:0000313" key="2">
    <source>
        <dbReference type="EMBL" id="KAK2562548.1"/>
    </source>
</evidence>
<evidence type="ECO:0000313" key="3">
    <source>
        <dbReference type="Proteomes" id="UP001249851"/>
    </source>
</evidence>
<keyword evidence="1" id="KW-0732">Signal</keyword>
<accession>A0AAD9V604</accession>
<dbReference type="Proteomes" id="UP001249851">
    <property type="component" value="Unassembled WGS sequence"/>
</dbReference>
<evidence type="ECO:0000256" key="1">
    <source>
        <dbReference type="SAM" id="SignalP"/>
    </source>
</evidence>
<protein>
    <submittedName>
        <fullName evidence="2">Uncharacterized protein</fullName>
    </submittedName>
</protein>
<dbReference type="EMBL" id="JARQWQ010000028">
    <property type="protein sequence ID" value="KAK2562548.1"/>
    <property type="molecule type" value="Genomic_DNA"/>
</dbReference>